<gene>
    <name evidence="7" type="ORF">SK128_011566</name>
</gene>
<organism evidence="7 8">
    <name type="scientific">Halocaridina rubra</name>
    <name type="common">Hawaiian red shrimp</name>
    <dbReference type="NCBI Taxonomy" id="373956"/>
    <lineage>
        <taxon>Eukaryota</taxon>
        <taxon>Metazoa</taxon>
        <taxon>Ecdysozoa</taxon>
        <taxon>Arthropoda</taxon>
        <taxon>Crustacea</taxon>
        <taxon>Multicrustacea</taxon>
        <taxon>Malacostraca</taxon>
        <taxon>Eumalacostraca</taxon>
        <taxon>Eucarida</taxon>
        <taxon>Decapoda</taxon>
        <taxon>Pleocyemata</taxon>
        <taxon>Caridea</taxon>
        <taxon>Atyoidea</taxon>
        <taxon>Atyidae</taxon>
        <taxon>Halocaridina</taxon>
    </lineage>
</organism>
<keyword evidence="4" id="KW-0067">ATP-binding</keyword>
<keyword evidence="2 5" id="KW-0378">Hydrolase</keyword>
<dbReference type="GO" id="GO:0017111">
    <property type="term" value="F:ribonucleoside triphosphate phosphatase activity"/>
    <property type="evidence" value="ECO:0007669"/>
    <property type="project" value="TreeGrafter"/>
</dbReference>
<dbReference type="PROSITE" id="PS01238">
    <property type="entry name" value="GDA1_CD39_NTPASE"/>
    <property type="match status" value="1"/>
</dbReference>
<accession>A0AAN8WJY8</accession>
<keyword evidence="6" id="KW-0472">Membrane</keyword>
<dbReference type="AlphaFoldDB" id="A0AAN8WJY8"/>
<feature type="active site" description="Proton acceptor" evidence="3">
    <location>
        <position position="231"/>
    </location>
</feature>
<sequence length="498" mass="55487">MNVPGSYTVQKLLQVYCKHKGVAFCKGYAIRSRDNGLLSPDIRLEETDVRDGDTLTLGYSDDEQPTFAFGSWWIVTIIAFIVSAVGLVATIFAFAKHVPPSIEYAIVMDGGSSHSEIFVFMWDGEKALDTADVKLAHSCFIAGGVSKFVDRVDDLRDYLKNCLKEAETYVPLAYHSKTPFYVGATAGMRILRDFDPEGALLVLKSLLEVLSKDTPFLILPENIAILKGTEEGISGWIAVNYLLKNLKQTKDSTVATLDVGGASMQVTSVVANNSQWTPENIFLFRRNHTVLSQSFLCYGITEAQHRYNFLLTTENGSLAKDETTLIDPCLPEGVTHNITEDDMRGPCTLTDNSKPILTSYNKVNWHKLRKTLKKYRVNEIEEKQNAEILSSVTEDPLHPTEDTFVPIHANGSSNAKMCHEKVERLFNFALCKKTFTYGSCMNSNSIPVLNGDLVAFSGVFEHMAVLLNMDSGSNLNQFKEAVYDVCTLTSNDLYHRYP</sequence>
<dbReference type="Proteomes" id="UP001381693">
    <property type="component" value="Unassembled WGS sequence"/>
</dbReference>
<evidence type="ECO:0000256" key="6">
    <source>
        <dbReference type="SAM" id="Phobius"/>
    </source>
</evidence>
<dbReference type="PANTHER" id="PTHR11782">
    <property type="entry name" value="ADENOSINE/GUANOSINE DIPHOSPHATASE"/>
    <property type="match status" value="1"/>
</dbReference>
<evidence type="ECO:0000313" key="8">
    <source>
        <dbReference type="Proteomes" id="UP001381693"/>
    </source>
</evidence>
<evidence type="ECO:0000256" key="2">
    <source>
        <dbReference type="ARBA" id="ARBA00022801"/>
    </source>
</evidence>
<keyword evidence="4" id="KW-0547">Nucleotide-binding</keyword>
<proteinExistence type="inferred from homology"/>
<dbReference type="Gene3D" id="3.30.420.150">
    <property type="entry name" value="Exopolyphosphatase. Domain 2"/>
    <property type="match status" value="1"/>
</dbReference>
<evidence type="ECO:0000256" key="3">
    <source>
        <dbReference type="PIRSR" id="PIRSR600407-1"/>
    </source>
</evidence>
<feature type="binding site" evidence="4">
    <location>
        <begin position="261"/>
        <end position="265"/>
    </location>
    <ligand>
        <name>ATP</name>
        <dbReference type="ChEBI" id="CHEBI:30616"/>
    </ligand>
</feature>
<dbReference type="EMBL" id="JAXCGZ010017993">
    <property type="protein sequence ID" value="KAK7067590.1"/>
    <property type="molecule type" value="Genomic_DNA"/>
</dbReference>
<dbReference type="GO" id="GO:0009134">
    <property type="term" value="P:nucleoside diphosphate catabolic process"/>
    <property type="evidence" value="ECO:0007669"/>
    <property type="project" value="TreeGrafter"/>
</dbReference>
<feature type="non-terminal residue" evidence="7">
    <location>
        <position position="498"/>
    </location>
</feature>
<comment type="caution">
    <text evidence="7">The sequence shown here is derived from an EMBL/GenBank/DDBJ whole genome shotgun (WGS) entry which is preliminary data.</text>
</comment>
<dbReference type="InterPro" id="IPR000407">
    <property type="entry name" value="GDA1_CD39_NTPase"/>
</dbReference>
<comment type="similarity">
    <text evidence="1 5">Belongs to the GDA1/CD39 NTPase family.</text>
</comment>
<dbReference type="Gene3D" id="3.30.420.40">
    <property type="match status" value="1"/>
</dbReference>
<dbReference type="GO" id="GO:0005886">
    <property type="term" value="C:plasma membrane"/>
    <property type="evidence" value="ECO:0007669"/>
    <property type="project" value="TreeGrafter"/>
</dbReference>
<keyword evidence="8" id="KW-1185">Reference proteome</keyword>
<evidence type="ECO:0000256" key="5">
    <source>
        <dbReference type="RuleBase" id="RU003833"/>
    </source>
</evidence>
<protein>
    <submittedName>
        <fullName evidence="7">Uncharacterized protein</fullName>
    </submittedName>
</protein>
<feature type="transmembrane region" description="Helical" evidence="6">
    <location>
        <begin position="72"/>
        <end position="95"/>
    </location>
</feature>
<dbReference type="GO" id="GO:0004382">
    <property type="term" value="F:GDP phosphatase activity"/>
    <property type="evidence" value="ECO:0007669"/>
    <property type="project" value="TreeGrafter"/>
</dbReference>
<name>A0AAN8WJY8_HALRR</name>
<reference evidence="7 8" key="1">
    <citation type="submission" date="2023-11" db="EMBL/GenBank/DDBJ databases">
        <title>Halocaridina rubra genome assembly.</title>
        <authorList>
            <person name="Smith C."/>
        </authorList>
    </citation>
    <scope>NUCLEOTIDE SEQUENCE [LARGE SCALE GENOMIC DNA]</scope>
    <source>
        <strain evidence="7">EP-1</strain>
        <tissue evidence="7">Whole</tissue>
    </source>
</reference>
<keyword evidence="6" id="KW-1133">Transmembrane helix</keyword>
<dbReference type="PANTHER" id="PTHR11782:SF83">
    <property type="entry name" value="GUANOSINE-DIPHOSPHATASE"/>
    <property type="match status" value="1"/>
</dbReference>
<keyword evidence="6" id="KW-0812">Transmembrane</keyword>
<dbReference type="GO" id="GO:0005524">
    <property type="term" value="F:ATP binding"/>
    <property type="evidence" value="ECO:0007669"/>
    <property type="project" value="UniProtKB-KW"/>
</dbReference>
<evidence type="ECO:0000313" key="7">
    <source>
        <dbReference type="EMBL" id="KAK7067590.1"/>
    </source>
</evidence>
<evidence type="ECO:0000256" key="4">
    <source>
        <dbReference type="PIRSR" id="PIRSR600407-2"/>
    </source>
</evidence>
<evidence type="ECO:0000256" key="1">
    <source>
        <dbReference type="ARBA" id="ARBA00009283"/>
    </source>
</evidence>
<dbReference type="Pfam" id="PF01150">
    <property type="entry name" value="GDA1_CD39"/>
    <property type="match status" value="1"/>
</dbReference>
<dbReference type="GO" id="GO:0045134">
    <property type="term" value="F:UDP phosphatase activity"/>
    <property type="evidence" value="ECO:0007669"/>
    <property type="project" value="TreeGrafter"/>
</dbReference>